<feature type="domain" description="Beta-ketoacyl-[acyl-carrier-protein] synthase III N-terminal" evidence="4">
    <location>
        <begin position="111"/>
        <end position="189"/>
    </location>
</feature>
<keyword evidence="2" id="KW-0012">Acyltransferase</keyword>
<dbReference type="AlphaFoldDB" id="A0A931AI79"/>
<dbReference type="Gene3D" id="3.40.47.10">
    <property type="match status" value="1"/>
</dbReference>
<dbReference type="GO" id="GO:0006633">
    <property type="term" value="P:fatty acid biosynthetic process"/>
    <property type="evidence" value="ECO:0007669"/>
    <property type="project" value="InterPro"/>
</dbReference>
<dbReference type="InterPro" id="IPR013751">
    <property type="entry name" value="ACP_syn_III_N"/>
</dbReference>
<dbReference type="InterPro" id="IPR016039">
    <property type="entry name" value="Thiolase-like"/>
</dbReference>
<dbReference type="Pfam" id="PF08541">
    <property type="entry name" value="ACP_syn_III_C"/>
    <property type="match status" value="1"/>
</dbReference>
<dbReference type="GO" id="GO:0044550">
    <property type="term" value="P:secondary metabolite biosynthetic process"/>
    <property type="evidence" value="ECO:0007669"/>
    <property type="project" value="TreeGrafter"/>
</dbReference>
<dbReference type="PANTHER" id="PTHR34069:SF2">
    <property type="entry name" value="BETA-KETOACYL-[ACYL-CARRIER-PROTEIN] SYNTHASE III"/>
    <property type="match status" value="1"/>
</dbReference>
<sequence>MSDAPFGVGIRAIGRYVPERVVTNDELAARLPTTSEWISERIGIETRRVAASDEWSSDLGAYALTDACGQTGITPDQVDLVICGTYTPDLMLPSTAVAIMRKAGVDGGAGFDVNSGGCPGAVFALDVGRRYVQSGEYARVAVVLTDVSSKLFDPEDRTVGVIFGDAAACYLLERTQAGRGISRVTLRSEPAGYWSAYVAREARAGADGRPKTSAFGQNFTTMEGGEIRDFVLGPLPKFIESFVRDQGLEIADIDFFALHQANLRLVHGVLDTLGVPLSKTLTNIERIGNTSGASLPLVLREAMDTGRLRSGQRAVLVAFGSGLNYGAALVDWSGPADFT</sequence>
<dbReference type="CDD" id="cd00830">
    <property type="entry name" value="KAS_III"/>
    <property type="match status" value="1"/>
</dbReference>
<accession>A0A931AI79</accession>
<dbReference type="GO" id="GO:0004315">
    <property type="term" value="F:3-oxoacyl-[acyl-carrier-protein] synthase activity"/>
    <property type="evidence" value="ECO:0007669"/>
    <property type="project" value="InterPro"/>
</dbReference>
<dbReference type="RefSeq" id="WP_195902192.1">
    <property type="nucleotide sequence ID" value="NZ_JADOGI010000273.1"/>
</dbReference>
<evidence type="ECO:0000313" key="6">
    <source>
        <dbReference type="Proteomes" id="UP000605361"/>
    </source>
</evidence>
<protein>
    <submittedName>
        <fullName evidence="5">Ketoacyl-ACP synthase III</fullName>
    </submittedName>
</protein>
<evidence type="ECO:0000256" key="1">
    <source>
        <dbReference type="ARBA" id="ARBA00022679"/>
    </source>
</evidence>
<feature type="domain" description="Beta-ketoacyl-[acyl-carrier-protein] synthase III C-terminal" evidence="3">
    <location>
        <begin position="245"/>
        <end position="332"/>
    </location>
</feature>
<comment type="caution">
    <text evidence="5">The sequence shown here is derived from an EMBL/GenBank/DDBJ whole genome shotgun (WGS) entry which is preliminary data.</text>
</comment>
<organism evidence="5 6">
    <name type="scientific">Nonomuraea cypriaca</name>
    <dbReference type="NCBI Taxonomy" id="1187855"/>
    <lineage>
        <taxon>Bacteria</taxon>
        <taxon>Bacillati</taxon>
        <taxon>Actinomycetota</taxon>
        <taxon>Actinomycetes</taxon>
        <taxon>Streptosporangiales</taxon>
        <taxon>Streptosporangiaceae</taxon>
        <taxon>Nonomuraea</taxon>
    </lineage>
</organism>
<keyword evidence="6" id="KW-1185">Reference proteome</keyword>
<evidence type="ECO:0000259" key="4">
    <source>
        <dbReference type="Pfam" id="PF08545"/>
    </source>
</evidence>
<dbReference type="NCBIfam" id="NF006829">
    <property type="entry name" value="PRK09352.1"/>
    <property type="match status" value="1"/>
</dbReference>
<name>A0A931AI79_9ACTN</name>
<dbReference type="Pfam" id="PF08545">
    <property type="entry name" value="ACP_syn_III"/>
    <property type="match status" value="1"/>
</dbReference>
<dbReference type="InterPro" id="IPR013747">
    <property type="entry name" value="ACP_syn_III_C"/>
</dbReference>
<dbReference type="EMBL" id="JADOGI010000273">
    <property type="protein sequence ID" value="MBF8193321.1"/>
    <property type="molecule type" value="Genomic_DNA"/>
</dbReference>
<evidence type="ECO:0000259" key="3">
    <source>
        <dbReference type="Pfam" id="PF08541"/>
    </source>
</evidence>
<dbReference type="Proteomes" id="UP000605361">
    <property type="component" value="Unassembled WGS sequence"/>
</dbReference>
<dbReference type="SUPFAM" id="SSF53901">
    <property type="entry name" value="Thiolase-like"/>
    <property type="match status" value="1"/>
</dbReference>
<gene>
    <name evidence="5" type="ORF">ITP53_48165</name>
</gene>
<evidence type="ECO:0000313" key="5">
    <source>
        <dbReference type="EMBL" id="MBF8193321.1"/>
    </source>
</evidence>
<dbReference type="PANTHER" id="PTHR34069">
    <property type="entry name" value="3-OXOACYL-[ACYL-CARRIER-PROTEIN] SYNTHASE 3"/>
    <property type="match status" value="1"/>
</dbReference>
<keyword evidence="1" id="KW-0808">Transferase</keyword>
<evidence type="ECO:0000256" key="2">
    <source>
        <dbReference type="ARBA" id="ARBA00023315"/>
    </source>
</evidence>
<reference evidence="5" key="1">
    <citation type="submission" date="2020-11" db="EMBL/GenBank/DDBJ databases">
        <title>Whole-genome analyses of Nonomuraea sp. K274.</title>
        <authorList>
            <person name="Veyisoglu A."/>
        </authorList>
    </citation>
    <scope>NUCLEOTIDE SEQUENCE</scope>
    <source>
        <strain evidence="5">K274</strain>
    </source>
</reference>
<proteinExistence type="predicted"/>